<proteinExistence type="predicted"/>
<dbReference type="EMBL" id="VRYN01000009">
    <property type="protein sequence ID" value="TYO74964.1"/>
    <property type="molecule type" value="Genomic_DNA"/>
</dbReference>
<dbReference type="Proteomes" id="UP000323075">
    <property type="component" value="Unassembled WGS sequence"/>
</dbReference>
<dbReference type="AlphaFoldDB" id="A0A663A6J6"/>
<sequence length="39" mass="4230">MSDADTDATTDEHDTTVLVVDDERGLADLYTISVHHKAA</sequence>
<evidence type="ECO:0000313" key="1">
    <source>
        <dbReference type="EMBL" id="TYO74964.1"/>
    </source>
</evidence>
<name>A0A663A6J6_HALS9</name>
<organism evidence="1 2">
    <name type="scientific">Halobacterium salinarum (strain ATCC 33171 / DSM 3754 / JCM 8978 / NBRC 102687 / NCIMB 764 / 91-R6)</name>
    <dbReference type="NCBI Taxonomy" id="2597657"/>
    <lineage>
        <taxon>Archaea</taxon>
        <taxon>Methanobacteriati</taxon>
        <taxon>Methanobacteriota</taxon>
        <taxon>Stenosarchaea group</taxon>
        <taxon>Halobacteria</taxon>
        <taxon>Halobacteriales</taxon>
        <taxon>Halobacteriaceae</taxon>
        <taxon>Halobacterium</taxon>
    </lineage>
</organism>
<accession>A0A663A6J6</accession>
<gene>
    <name evidence="1" type="ORF">APQ99_02206</name>
</gene>
<comment type="caution">
    <text evidence="1">The sequence shown here is derived from an EMBL/GenBank/DDBJ whole genome shotgun (WGS) entry which is preliminary data.</text>
</comment>
<reference evidence="1 2" key="1">
    <citation type="submission" date="2019-07" db="EMBL/GenBank/DDBJ databases">
        <title>Genomic Encyclopedia of Archaeal and Bacterial Type Strains, Phase II (KMG-II): from individual species to whole genera.</title>
        <authorList>
            <person name="Goeker M."/>
        </authorList>
    </citation>
    <scope>NUCLEOTIDE SEQUENCE [LARGE SCALE GENOMIC DNA]</scope>
    <source>
        <strain evidence="1 2">DSM 3754</strain>
    </source>
</reference>
<evidence type="ECO:0000313" key="2">
    <source>
        <dbReference type="Proteomes" id="UP000323075"/>
    </source>
</evidence>
<protein>
    <submittedName>
        <fullName evidence="1">Uncharacterized protein</fullName>
    </submittedName>
</protein>